<name>T1GNY3_MEGSC</name>
<reference evidence="2" key="1">
    <citation type="submission" date="2013-02" db="EMBL/GenBank/DDBJ databases">
        <authorList>
            <person name="Hughes D."/>
        </authorList>
    </citation>
    <scope>NUCLEOTIDE SEQUENCE</scope>
    <source>
        <strain>Durham</strain>
        <strain evidence="2">NC isolate 2 -- Noor lab</strain>
    </source>
</reference>
<keyword evidence="2" id="KW-1185">Reference proteome</keyword>
<dbReference type="Proteomes" id="UP000015102">
    <property type="component" value="Unassembled WGS sequence"/>
</dbReference>
<dbReference type="HOGENOM" id="CLU_2624835_0_0_1"/>
<sequence>MGLVAVMGGLTGLRLPETLNSRLPQTVEEGEQYGKDWTMNDCLHCVPVVPPPSEECSYENLDTINSDTAIELLAPMPN</sequence>
<organism evidence="1 2">
    <name type="scientific">Megaselia scalaris</name>
    <name type="common">Humpbacked fly</name>
    <name type="synonym">Phora scalaris</name>
    <dbReference type="NCBI Taxonomy" id="36166"/>
    <lineage>
        <taxon>Eukaryota</taxon>
        <taxon>Metazoa</taxon>
        <taxon>Ecdysozoa</taxon>
        <taxon>Arthropoda</taxon>
        <taxon>Hexapoda</taxon>
        <taxon>Insecta</taxon>
        <taxon>Pterygota</taxon>
        <taxon>Neoptera</taxon>
        <taxon>Endopterygota</taxon>
        <taxon>Diptera</taxon>
        <taxon>Brachycera</taxon>
        <taxon>Muscomorpha</taxon>
        <taxon>Platypezoidea</taxon>
        <taxon>Phoridae</taxon>
        <taxon>Megaseliini</taxon>
        <taxon>Megaselia</taxon>
    </lineage>
</organism>
<proteinExistence type="predicted"/>
<dbReference type="AlphaFoldDB" id="T1GNY3"/>
<evidence type="ECO:0000313" key="2">
    <source>
        <dbReference type="Proteomes" id="UP000015102"/>
    </source>
</evidence>
<dbReference type="EMBL" id="CAQQ02173587">
    <property type="status" value="NOT_ANNOTATED_CDS"/>
    <property type="molecule type" value="Genomic_DNA"/>
</dbReference>
<dbReference type="EnsemblMetazoa" id="MESCA005296-RA">
    <property type="protein sequence ID" value="MESCA005296-PA"/>
    <property type="gene ID" value="MESCA005296"/>
</dbReference>
<dbReference type="STRING" id="36166.T1GNY3"/>
<accession>T1GNY3</accession>
<reference evidence="1" key="2">
    <citation type="submission" date="2015-06" db="UniProtKB">
        <authorList>
            <consortium name="EnsemblMetazoa"/>
        </authorList>
    </citation>
    <scope>IDENTIFICATION</scope>
</reference>
<evidence type="ECO:0000313" key="1">
    <source>
        <dbReference type="EnsemblMetazoa" id="MESCA005296-PA"/>
    </source>
</evidence>
<protein>
    <submittedName>
        <fullName evidence="1">Uncharacterized protein</fullName>
    </submittedName>
</protein>